<evidence type="ECO:0000313" key="1">
    <source>
        <dbReference type="EMBL" id="PGG99214.1"/>
    </source>
</evidence>
<accession>A0A2B7WRE0</accession>
<keyword evidence="2" id="KW-1185">Reference proteome</keyword>
<evidence type="ECO:0000313" key="2">
    <source>
        <dbReference type="Proteomes" id="UP000223968"/>
    </source>
</evidence>
<proteinExistence type="predicted"/>
<dbReference type="AlphaFoldDB" id="A0A2B7WRE0"/>
<reference evidence="1 2" key="1">
    <citation type="submission" date="2017-10" db="EMBL/GenBank/DDBJ databases">
        <title>Comparative genomics in systemic dimorphic fungi from Ajellomycetaceae.</title>
        <authorList>
            <person name="Munoz J.F."/>
            <person name="Mcewen J.G."/>
            <person name="Clay O.K."/>
            <person name="Cuomo C.A."/>
        </authorList>
    </citation>
    <scope>NUCLEOTIDE SEQUENCE [LARGE SCALE GENOMIC DNA]</scope>
    <source>
        <strain evidence="1 2">UAMH5409</strain>
    </source>
</reference>
<dbReference type="PROSITE" id="PS51257">
    <property type="entry name" value="PROKAR_LIPOPROTEIN"/>
    <property type="match status" value="1"/>
</dbReference>
<dbReference type="EMBL" id="PDNB01000211">
    <property type="protein sequence ID" value="PGG99214.1"/>
    <property type="molecule type" value="Genomic_DNA"/>
</dbReference>
<protein>
    <submittedName>
        <fullName evidence="1">Uncharacterized protein</fullName>
    </submittedName>
</protein>
<gene>
    <name evidence="1" type="ORF">AJ79_08644</name>
</gene>
<comment type="caution">
    <text evidence="1">The sequence shown here is derived from an EMBL/GenBank/DDBJ whole genome shotgun (WGS) entry which is preliminary data.</text>
</comment>
<organism evidence="1 2">
    <name type="scientific">Helicocarpus griseus UAMH5409</name>
    <dbReference type="NCBI Taxonomy" id="1447875"/>
    <lineage>
        <taxon>Eukaryota</taxon>
        <taxon>Fungi</taxon>
        <taxon>Dikarya</taxon>
        <taxon>Ascomycota</taxon>
        <taxon>Pezizomycotina</taxon>
        <taxon>Eurotiomycetes</taxon>
        <taxon>Eurotiomycetidae</taxon>
        <taxon>Onygenales</taxon>
        <taxon>Ajellomycetaceae</taxon>
        <taxon>Helicocarpus</taxon>
    </lineage>
</organism>
<name>A0A2B7WRE0_9EURO</name>
<dbReference type="Proteomes" id="UP000223968">
    <property type="component" value="Unassembled WGS sequence"/>
</dbReference>
<sequence>MSQAKDSHRPLAARAREVRPCQDCHSPLQMAAGCIRCQPCRSAGCWLGGCPYQHCDGSITGAVDSAIYAQCMALTHSQPLMGFMGFLAALLGASYTGGACRQHQILLLWDQPENDSSLLDNLVRGQEIQLFCNICQNLRLYVHTMTTALDITDGIATVSDELLAQEAVAASTSVETKTISPEKY</sequence>